<evidence type="ECO:0000256" key="2">
    <source>
        <dbReference type="ARBA" id="ARBA00023242"/>
    </source>
</evidence>
<organism evidence="5 6">
    <name type="scientific">Naegleria lovaniensis</name>
    <name type="common">Amoeba</name>
    <dbReference type="NCBI Taxonomy" id="51637"/>
    <lineage>
        <taxon>Eukaryota</taxon>
        <taxon>Discoba</taxon>
        <taxon>Heterolobosea</taxon>
        <taxon>Tetramitia</taxon>
        <taxon>Eutetramitia</taxon>
        <taxon>Vahlkampfiidae</taxon>
        <taxon>Naegleria</taxon>
    </lineage>
</organism>
<dbReference type="PROSITE" id="PS50048">
    <property type="entry name" value="ZN2_CY6_FUNGAL_2"/>
    <property type="match status" value="1"/>
</dbReference>
<feature type="region of interest" description="Disordered" evidence="3">
    <location>
        <begin position="45"/>
        <end position="104"/>
    </location>
</feature>
<dbReference type="Gene3D" id="4.10.240.10">
    <property type="entry name" value="Zn(2)-C6 fungal-type DNA-binding domain"/>
    <property type="match status" value="1"/>
</dbReference>
<dbReference type="Proteomes" id="UP000816034">
    <property type="component" value="Unassembled WGS sequence"/>
</dbReference>
<protein>
    <recommendedName>
        <fullName evidence="4">Zn(2)-C6 fungal-type domain-containing protein</fullName>
    </recommendedName>
</protein>
<keyword evidence="1" id="KW-0479">Metal-binding</keyword>
<gene>
    <name evidence="5" type="ORF">C9374_007651</name>
</gene>
<dbReference type="PANTHER" id="PTHR47659:SF7">
    <property type="entry name" value="FUNGAL TRANSCRIPTIONAL REGULATORY PROTEIN, N-TERMINAL DOMAIN-CONTAINING PROTEIN"/>
    <property type="match status" value="1"/>
</dbReference>
<dbReference type="PROSITE" id="PS00463">
    <property type="entry name" value="ZN2_CY6_FUNGAL_1"/>
    <property type="match status" value="1"/>
</dbReference>
<dbReference type="EMBL" id="PYSW02000030">
    <property type="protein sequence ID" value="KAG2379013.1"/>
    <property type="molecule type" value="Genomic_DNA"/>
</dbReference>
<keyword evidence="6" id="KW-1185">Reference proteome</keyword>
<accession>A0AA88GMJ4</accession>
<dbReference type="GO" id="GO:0008270">
    <property type="term" value="F:zinc ion binding"/>
    <property type="evidence" value="ECO:0007669"/>
    <property type="project" value="InterPro"/>
</dbReference>
<dbReference type="InterPro" id="IPR036864">
    <property type="entry name" value="Zn2-C6_fun-type_DNA-bd_sf"/>
</dbReference>
<reference evidence="5 6" key="1">
    <citation type="journal article" date="2018" name="BMC Genomics">
        <title>The genome of Naegleria lovaniensis, the basis for a comparative approach to unravel pathogenicity factors of the human pathogenic amoeba N. fowleri.</title>
        <authorList>
            <person name="Liechti N."/>
            <person name="Schurch N."/>
            <person name="Bruggmann R."/>
            <person name="Wittwer M."/>
        </authorList>
    </citation>
    <scope>NUCLEOTIDE SEQUENCE [LARGE SCALE GENOMIC DNA]</scope>
    <source>
        <strain evidence="5 6">ATCC 30569</strain>
    </source>
</reference>
<evidence type="ECO:0000256" key="3">
    <source>
        <dbReference type="SAM" id="MobiDB-lite"/>
    </source>
</evidence>
<dbReference type="GeneID" id="68100105"/>
<dbReference type="SMART" id="SM00066">
    <property type="entry name" value="GAL4"/>
    <property type="match status" value="1"/>
</dbReference>
<sequence>MTRGENRRGKVGRACHWCRKAHLRCDMKRPCERCTKKGLECIEATDQPLPKPAKNNNTASSTTRKRKQNPTESSEKASNHHTQSSSSSTRKKRNTQPLKAKPIVPQVPNLLQDIPKEGQACLQDKYYYNLDRYQQLLEDKMSKIAKFCYLDDNYEKVEVDECKK</sequence>
<feature type="domain" description="Zn(2)-C6 fungal-type" evidence="4">
    <location>
        <begin position="14"/>
        <end position="43"/>
    </location>
</feature>
<comment type="caution">
    <text evidence="5">The sequence shown here is derived from an EMBL/GenBank/DDBJ whole genome shotgun (WGS) entry which is preliminary data.</text>
</comment>
<evidence type="ECO:0000313" key="6">
    <source>
        <dbReference type="Proteomes" id="UP000816034"/>
    </source>
</evidence>
<dbReference type="CDD" id="cd00067">
    <property type="entry name" value="GAL4"/>
    <property type="match status" value="1"/>
</dbReference>
<dbReference type="Pfam" id="PF00172">
    <property type="entry name" value="Zn_clus"/>
    <property type="match status" value="1"/>
</dbReference>
<dbReference type="RefSeq" id="XP_044546275.1">
    <property type="nucleotide sequence ID" value="XM_044697640.1"/>
</dbReference>
<evidence type="ECO:0000256" key="1">
    <source>
        <dbReference type="ARBA" id="ARBA00022723"/>
    </source>
</evidence>
<dbReference type="GO" id="GO:0000981">
    <property type="term" value="F:DNA-binding transcription factor activity, RNA polymerase II-specific"/>
    <property type="evidence" value="ECO:0007669"/>
    <property type="project" value="InterPro"/>
</dbReference>
<dbReference type="PANTHER" id="PTHR47659">
    <property type="entry name" value="ZN(II)2CYS6 TRANSCRIPTION FACTOR (EUROFUNG)-RELATED"/>
    <property type="match status" value="1"/>
</dbReference>
<dbReference type="InterPro" id="IPR050335">
    <property type="entry name" value="ERT1_acuK_gluconeogen_tf"/>
</dbReference>
<keyword evidence="2" id="KW-0539">Nucleus</keyword>
<dbReference type="AlphaFoldDB" id="A0AA88GMJ4"/>
<evidence type="ECO:0000313" key="5">
    <source>
        <dbReference type="EMBL" id="KAG2379013.1"/>
    </source>
</evidence>
<dbReference type="SUPFAM" id="SSF57701">
    <property type="entry name" value="Zn2/Cys6 DNA-binding domain"/>
    <property type="match status" value="1"/>
</dbReference>
<dbReference type="InterPro" id="IPR001138">
    <property type="entry name" value="Zn2Cys6_DnaBD"/>
</dbReference>
<proteinExistence type="predicted"/>
<name>A0AA88GMJ4_NAELO</name>
<evidence type="ECO:0000259" key="4">
    <source>
        <dbReference type="PROSITE" id="PS50048"/>
    </source>
</evidence>